<keyword evidence="7" id="KW-1185">Reference proteome</keyword>
<dbReference type="GO" id="GO:0016042">
    <property type="term" value="P:lipid catabolic process"/>
    <property type="evidence" value="ECO:0007669"/>
    <property type="project" value="UniProtKB-KW"/>
</dbReference>
<sequence>MDKLLPLFLCLLPSVILVEIEALIGTYKPQDSHVKLFVFGDSYVDTGNTPKAFSKAWKSPYGITYPGKPAGRFSDGRVLTDYIAQYLSIPSPVPYRQRKFGKKLIRYGMNFAYGGAGVFDTSVRQHNLTTQIGNLEQLIAQKVYLKNDMEFSIALVSLAGSDYATYLNKKGSVWGFPDFAVKLINQLVWDVKRIHELGVRKIGVVSIEPMGCLPRFTGPASFQYCDENVNIAAQSHNLLLLQALNRLRIENGARQGSDIDIVVLDLYTAFMFALETTGYYLLLLLDY</sequence>
<gene>
    <name evidence="6" type="ORF">RHGRI_007324</name>
</gene>
<dbReference type="InterPro" id="IPR036514">
    <property type="entry name" value="SGNH_hydro_sf"/>
</dbReference>
<evidence type="ECO:0000256" key="1">
    <source>
        <dbReference type="ARBA" id="ARBA00008668"/>
    </source>
</evidence>
<keyword evidence="3" id="KW-0442">Lipid degradation</keyword>
<evidence type="ECO:0008006" key="8">
    <source>
        <dbReference type="Google" id="ProtNLM"/>
    </source>
</evidence>
<feature type="signal peptide" evidence="5">
    <location>
        <begin position="1"/>
        <end position="22"/>
    </location>
</feature>
<dbReference type="Gene3D" id="3.40.50.1110">
    <property type="entry name" value="SGNH hydrolase"/>
    <property type="match status" value="1"/>
</dbReference>
<evidence type="ECO:0000313" key="7">
    <source>
        <dbReference type="Proteomes" id="UP000823749"/>
    </source>
</evidence>
<evidence type="ECO:0000256" key="3">
    <source>
        <dbReference type="ARBA" id="ARBA00022963"/>
    </source>
</evidence>
<dbReference type="Pfam" id="PF00657">
    <property type="entry name" value="Lipase_GDSL"/>
    <property type="match status" value="1"/>
</dbReference>
<dbReference type="PANTHER" id="PTHR46020">
    <property type="entry name" value="OSJNBB0059K02.9 PROTEIN"/>
    <property type="match status" value="1"/>
</dbReference>
<keyword evidence="4" id="KW-0443">Lipid metabolism</keyword>
<organism evidence="6 7">
    <name type="scientific">Rhododendron griersonianum</name>
    <dbReference type="NCBI Taxonomy" id="479676"/>
    <lineage>
        <taxon>Eukaryota</taxon>
        <taxon>Viridiplantae</taxon>
        <taxon>Streptophyta</taxon>
        <taxon>Embryophyta</taxon>
        <taxon>Tracheophyta</taxon>
        <taxon>Spermatophyta</taxon>
        <taxon>Magnoliopsida</taxon>
        <taxon>eudicotyledons</taxon>
        <taxon>Gunneridae</taxon>
        <taxon>Pentapetalae</taxon>
        <taxon>asterids</taxon>
        <taxon>Ericales</taxon>
        <taxon>Ericaceae</taxon>
        <taxon>Ericoideae</taxon>
        <taxon>Rhodoreae</taxon>
        <taxon>Rhododendron</taxon>
    </lineage>
</organism>
<proteinExistence type="inferred from homology"/>
<evidence type="ECO:0000256" key="5">
    <source>
        <dbReference type="SAM" id="SignalP"/>
    </source>
</evidence>
<keyword evidence="5" id="KW-0732">Signal</keyword>
<keyword evidence="2" id="KW-0378">Hydrolase</keyword>
<evidence type="ECO:0000256" key="4">
    <source>
        <dbReference type="ARBA" id="ARBA00023098"/>
    </source>
</evidence>
<evidence type="ECO:0000313" key="6">
    <source>
        <dbReference type="EMBL" id="KAG5557034.1"/>
    </source>
</evidence>
<dbReference type="PANTHER" id="PTHR46020:SF4">
    <property type="entry name" value="OS04G0650200 PROTEIN"/>
    <property type="match status" value="1"/>
</dbReference>
<dbReference type="Proteomes" id="UP000823749">
    <property type="component" value="Chromosome 3"/>
</dbReference>
<reference evidence="6" key="1">
    <citation type="submission" date="2020-08" db="EMBL/GenBank/DDBJ databases">
        <title>Plant Genome Project.</title>
        <authorList>
            <person name="Zhang R.-G."/>
        </authorList>
    </citation>
    <scope>NUCLEOTIDE SEQUENCE</scope>
    <source>
        <strain evidence="6">WSP0</strain>
        <tissue evidence="6">Leaf</tissue>
    </source>
</reference>
<name>A0AAV6KYB9_9ERIC</name>
<dbReference type="AlphaFoldDB" id="A0AAV6KYB9"/>
<feature type="chain" id="PRO_5043764597" description="GDSL esterase/lipase" evidence="5">
    <location>
        <begin position="23"/>
        <end position="287"/>
    </location>
</feature>
<dbReference type="GO" id="GO:0016788">
    <property type="term" value="F:hydrolase activity, acting on ester bonds"/>
    <property type="evidence" value="ECO:0007669"/>
    <property type="project" value="InterPro"/>
</dbReference>
<comment type="caution">
    <text evidence="6">The sequence shown here is derived from an EMBL/GenBank/DDBJ whole genome shotgun (WGS) entry which is preliminary data.</text>
</comment>
<accession>A0AAV6KYB9</accession>
<protein>
    <recommendedName>
        <fullName evidence="8">GDSL esterase/lipase</fullName>
    </recommendedName>
</protein>
<comment type="similarity">
    <text evidence="1">Belongs to the 'GDSL' lipolytic enzyme family.</text>
</comment>
<dbReference type="InterPro" id="IPR001087">
    <property type="entry name" value="GDSL"/>
</dbReference>
<dbReference type="EMBL" id="JACTNZ010000003">
    <property type="protein sequence ID" value="KAG5557034.1"/>
    <property type="molecule type" value="Genomic_DNA"/>
</dbReference>
<evidence type="ECO:0000256" key="2">
    <source>
        <dbReference type="ARBA" id="ARBA00022801"/>
    </source>
</evidence>